<proteinExistence type="predicted"/>
<protein>
    <submittedName>
        <fullName evidence="2">Uncharacterized protein</fullName>
    </submittedName>
</protein>
<feature type="compositionally biased region" description="Low complexity" evidence="1">
    <location>
        <begin position="146"/>
        <end position="158"/>
    </location>
</feature>
<dbReference type="AlphaFoldDB" id="A0A9P5ZL40"/>
<evidence type="ECO:0000256" key="1">
    <source>
        <dbReference type="SAM" id="MobiDB-lite"/>
    </source>
</evidence>
<evidence type="ECO:0000313" key="3">
    <source>
        <dbReference type="Proteomes" id="UP000807025"/>
    </source>
</evidence>
<keyword evidence="3" id="KW-1185">Reference proteome</keyword>
<feature type="region of interest" description="Disordered" evidence="1">
    <location>
        <begin position="214"/>
        <end position="234"/>
    </location>
</feature>
<dbReference type="Proteomes" id="UP000807025">
    <property type="component" value="Unassembled WGS sequence"/>
</dbReference>
<evidence type="ECO:0000313" key="2">
    <source>
        <dbReference type="EMBL" id="KAF9489769.1"/>
    </source>
</evidence>
<accession>A0A9P5ZL40</accession>
<sequence length="449" mass="47945">MFPTIPSGMPPSAYSPSPPTYTRLPPKALAGPAHPALPQAARLVLENETQRHVLEEHVPSLPSSPNFAQMEMEAFGFQIGGTCRLRHSNQDTTSTPATVPPDILSPATPLASRKSVDVSDPPLHHGHGHPWKQVVAQPSPPPAPGLPLTQASTKQPSTVPSPTPPTLFFNMVIHILLPDKLTSKAAKQDGSACIVLCMLPPTAVPTLPWVNCPAVDEDDQSEDDLTGPPKKKGKIDEDIEDLAAHIEDKYPAGLHYELTRPRRLAWVSAIHNDKASLTAIPLGSAFFKSDQALKNDHSSGLQASSSVLPPSSVSLSACIPPVASMSQPFAGPSAIANQLFAHTYPSSLFYSPSLIPTPSYFPYLPFQPMSMGMNVSMNMGVGMGVGIPGWHNPGPSFSSPSSCCMQSSPPPVDSSIDDFCDQYKVSLDDRACLDQLGFQIGDNISHIED</sequence>
<organism evidence="2 3">
    <name type="scientific">Pleurotus eryngii</name>
    <name type="common">Boletus of the steppes</name>
    <dbReference type="NCBI Taxonomy" id="5323"/>
    <lineage>
        <taxon>Eukaryota</taxon>
        <taxon>Fungi</taxon>
        <taxon>Dikarya</taxon>
        <taxon>Basidiomycota</taxon>
        <taxon>Agaricomycotina</taxon>
        <taxon>Agaricomycetes</taxon>
        <taxon>Agaricomycetidae</taxon>
        <taxon>Agaricales</taxon>
        <taxon>Pleurotineae</taxon>
        <taxon>Pleurotaceae</taxon>
        <taxon>Pleurotus</taxon>
    </lineage>
</organism>
<dbReference type="OrthoDB" id="3238775at2759"/>
<gene>
    <name evidence="2" type="ORF">BDN71DRAFT_1435147</name>
</gene>
<dbReference type="EMBL" id="MU154660">
    <property type="protein sequence ID" value="KAF9489769.1"/>
    <property type="molecule type" value="Genomic_DNA"/>
</dbReference>
<feature type="region of interest" description="Disordered" evidence="1">
    <location>
        <begin position="86"/>
        <end position="161"/>
    </location>
</feature>
<feature type="compositionally biased region" description="Acidic residues" evidence="1">
    <location>
        <begin position="215"/>
        <end position="225"/>
    </location>
</feature>
<reference evidence="2" key="1">
    <citation type="submission" date="2020-11" db="EMBL/GenBank/DDBJ databases">
        <authorList>
            <consortium name="DOE Joint Genome Institute"/>
            <person name="Ahrendt S."/>
            <person name="Riley R."/>
            <person name="Andreopoulos W."/>
            <person name="Labutti K."/>
            <person name="Pangilinan J."/>
            <person name="Ruiz-Duenas F.J."/>
            <person name="Barrasa J.M."/>
            <person name="Sanchez-Garcia M."/>
            <person name="Camarero S."/>
            <person name="Miyauchi S."/>
            <person name="Serrano A."/>
            <person name="Linde D."/>
            <person name="Babiker R."/>
            <person name="Drula E."/>
            <person name="Ayuso-Fernandez I."/>
            <person name="Pacheco R."/>
            <person name="Padilla G."/>
            <person name="Ferreira P."/>
            <person name="Barriuso J."/>
            <person name="Kellner H."/>
            <person name="Castanera R."/>
            <person name="Alfaro M."/>
            <person name="Ramirez L."/>
            <person name="Pisabarro A.G."/>
            <person name="Kuo A."/>
            <person name="Tritt A."/>
            <person name="Lipzen A."/>
            <person name="He G."/>
            <person name="Yan M."/>
            <person name="Ng V."/>
            <person name="Cullen D."/>
            <person name="Martin F."/>
            <person name="Rosso M.-N."/>
            <person name="Henrissat B."/>
            <person name="Hibbett D."/>
            <person name="Martinez A.T."/>
            <person name="Grigoriev I.V."/>
        </authorList>
    </citation>
    <scope>NUCLEOTIDE SEQUENCE</scope>
    <source>
        <strain evidence="2">ATCC 90797</strain>
    </source>
</reference>
<comment type="caution">
    <text evidence="2">The sequence shown here is derived from an EMBL/GenBank/DDBJ whole genome shotgun (WGS) entry which is preliminary data.</text>
</comment>
<feature type="compositionally biased region" description="Low complexity" evidence="1">
    <location>
        <begin position="1"/>
        <end position="15"/>
    </location>
</feature>
<name>A0A9P5ZL40_PLEER</name>
<feature type="region of interest" description="Disordered" evidence="1">
    <location>
        <begin position="1"/>
        <end position="33"/>
    </location>
</feature>